<accession>A0A0N1PA60</accession>
<evidence type="ECO:0000313" key="3">
    <source>
        <dbReference type="Proteomes" id="UP000038009"/>
    </source>
</evidence>
<gene>
    <name evidence="2" type="ORF">ABL78_7330</name>
</gene>
<evidence type="ECO:0000256" key="1">
    <source>
        <dbReference type="SAM" id="MobiDB-lite"/>
    </source>
</evidence>
<sequence length="926" mass="99666">MLKRRGSWRAALGLGRPRRSRLAPGSRVDAPPTHLTPSIIRVDNDRAKGKEAIASPSSYPFMSIVGEKPSTLLLAALSENVMQMREDALSTPPLALPPDNEGPLIEPLEKLQHALASRDAFCVFRAVLRQYQGYDLTGSCAAPKSEVEELLRNAEGEAHSVATMLCACVAVTLSPPHWPPWVTARFKSSGAASIPVSPSFTPGSGAAGHSSLAAAVQTWVPLSPVYPLTAHTLRCLVQRLPRPTGNTASSSLPLLRWLAQLCGVCLAPSPQAAMKLAQEVGKVSLDAAGVALKTHGAASVLFRHDDTQEQQLSTSTALRAVPQEERWLSLWSQLTQPSAAPPSLPPFSLPTSAASGAAESWSSGLQPAVLREARMSWHLHCLLTVKEVHHAARLLAGAFKDASLASSESGKTGKQQCDDPADFTEGQRIALPVTHATQAELLASLPLPLLEEGRLGERLSFSLLAEMQHTMGVHAEAGASPPPQPLRSFVPAVSTHAVVYARMLRYILSSTAQVQHERSYVQHLHDLALLLSSANVHALAASLVPADQPLSVVMVATRDMHREEYMLQLVSAVRAVVEVLCEEPTPLSTSTSPSASSSSGAHRQQGDALDTTTKALPLRSAPRKRNARQADAHSLRVQQATNTLGAFSWKWREEVMRDVDDAVQAAAHLLTSLLELCSSRKTSLPLRHAEPKWRRELRERTAVRAHKFEVLLQELPHAEIRAVLHTLLGHGYHREGSQLGVSLLKGDQVDLRYYTLPLLGSLYLALSTSADSLAPASTANETKQDDGDKSDRWRQAVYEMYRRRFEIYGDADLNVSAPSYITSQIDSGASTTLDGACATSSSPSTSTATALVRTPQNKLVEALVLASTTRTPASLENGIVELANCFLNRRIVAAGRGVVVDVGASYSSQHGGPLFGPWIQKGTTTL</sequence>
<dbReference type="AlphaFoldDB" id="A0A0N1PA60"/>
<dbReference type="Proteomes" id="UP000038009">
    <property type="component" value="Unassembled WGS sequence"/>
</dbReference>
<dbReference type="EMBL" id="LJSK01000345">
    <property type="protein sequence ID" value="KPI83641.1"/>
    <property type="molecule type" value="Genomic_DNA"/>
</dbReference>
<evidence type="ECO:0000313" key="2">
    <source>
        <dbReference type="EMBL" id="KPI83641.1"/>
    </source>
</evidence>
<reference evidence="2 3" key="1">
    <citation type="journal article" date="2015" name="PLoS Pathog.">
        <title>Leptomonas seymouri: Adaptations to the Dixenous Life Cycle Analyzed by Genome Sequencing, Transcriptome Profiling and Co-infection with Leishmania donovani.</title>
        <authorList>
            <person name="Kraeva N."/>
            <person name="Butenko A."/>
            <person name="Hlavacova J."/>
            <person name="Kostygov A."/>
            <person name="Myskova J."/>
            <person name="Grybchuk D."/>
            <person name="Lestinova T."/>
            <person name="Votypka J."/>
            <person name="Volf P."/>
            <person name="Opperdoes F."/>
            <person name="Flegontov P."/>
            <person name="Lukes J."/>
            <person name="Yurchenko V."/>
        </authorList>
    </citation>
    <scope>NUCLEOTIDE SEQUENCE [LARGE SCALE GENOMIC DNA]</scope>
    <source>
        <strain evidence="2 3">ATCC 30220</strain>
    </source>
</reference>
<dbReference type="OMA" id="GHTRETW"/>
<keyword evidence="3" id="KW-1185">Reference proteome</keyword>
<feature type="region of interest" description="Disordered" evidence="1">
    <location>
        <begin position="13"/>
        <end position="37"/>
    </location>
</feature>
<feature type="compositionally biased region" description="Low complexity" evidence="1">
    <location>
        <begin position="585"/>
        <end position="599"/>
    </location>
</feature>
<comment type="caution">
    <text evidence="2">The sequence shown here is derived from an EMBL/GenBank/DDBJ whole genome shotgun (WGS) entry which is preliminary data.</text>
</comment>
<proteinExistence type="predicted"/>
<dbReference type="VEuPathDB" id="TriTrypDB:Lsey_0345_0100"/>
<protein>
    <submittedName>
        <fullName evidence="2">Uncharacterized protein</fullName>
    </submittedName>
</protein>
<organism evidence="2 3">
    <name type="scientific">Leptomonas seymouri</name>
    <dbReference type="NCBI Taxonomy" id="5684"/>
    <lineage>
        <taxon>Eukaryota</taxon>
        <taxon>Discoba</taxon>
        <taxon>Euglenozoa</taxon>
        <taxon>Kinetoplastea</taxon>
        <taxon>Metakinetoplastina</taxon>
        <taxon>Trypanosomatida</taxon>
        <taxon>Trypanosomatidae</taxon>
        <taxon>Leishmaniinae</taxon>
        <taxon>Leptomonas</taxon>
    </lineage>
</organism>
<dbReference type="OrthoDB" id="273196at2759"/>
<name>A0A0N1PA60_LEPSE</name>
<feature type="region of interest" description="Disordered" evidence="1">
    <location>
        <begin position="585"/>
        <end position="635"/>
    </location>
</feature>